<dbReference type="GO" id="GO:0003677">
    <property type="term" value="F:DNA binding"/>
    <property type="evidence" value="ECO:0007669"/>
    <property type="project" value="UniProtKB-KW"/>
</dbReference>
<organism evidence="6 7">
    <name type="scientific">Cohaesibacter marisflavi</name>
    <dbReference type="NCBI Taxonomy" id="655353"/>
    <lineage>
        <taxon>Bacteria</taxon>
        <taxon>Pseudomonadati</taxon>
        <taxon>Pseudomonadota</taxon>
        <taxon>Alphaproteobacteria</taxon>
        <taxon>Hyphomicrobiales</taxon>
        <taxon>Cohaesibacteraceae</taxon>
    </lineage>
</organism>
<dbReference type="FunFam" id="1.10.10.10:FF:000001">
    <property type="entry name" value="LysR family transcriptional regulator"/>
    <property type="match status" value="1"/>
</dbReference>
<dbReference type="PANTHER" id="PTHR30579">
    <property type="entry name" value="TRANSCRIPTIONAL REGULATOR"/>
    <property type="match status" value="1"/>
</dbReference>
<dbReference type="Proteomes" id="UP000199236">
    <property type="component" value="Unassembled WGS sequence"/>
</dbReference>
<dbReference type="InterPro" id="IPR005119">
    <property type="entry name" value="LysR_subst-bd"/>
</dbReference>
<keyword evidence="3 6" id="KW-0238">DNA-binding</keyword>
<dbReference type="InterPro" id="IPR050176">
    <property type="entry name" value="LTTR"/>
</dbReference>
<reference evidence="6 7" key="1">
    <citation type="submission" date="2016-10" db="EMBL/GenBank/DDBJ databases">
        <authorList>
            <person name="de Groot N.N."/>
        </authorList>
    </citation>
    <scope>NUCLEOTIDE SEQUENCE [LARGE SCALE GENOMIC DNA]</scope>
    <source>
        <strain evidence="6 7">CGMCC 1.9157</strain>
    </source>
</reference>
<dbReference type="AlphaFoldDB" id="A0A1I5GW50"/>
<dbReference type="InterPro" id="IPR036390">
    <property type="entry name" value="WH_DNA-bd_sf"/>
</dbReference>
<evidence type="ECO:0000256" key="2">
    <source>
        <dbReference type="ARBA" id="ARBA00023015"/>
    </source>
</evidence>
<gene>
    <name evidence="6" type="ORF">SAMN04488056_105208</name>
</gene>
<dbReference type="InterPro" id="IPR036388">
    <property type="entry name" value="WH-like_DNA-bd_sf"/>
</dbReference>
<sequence>MQSLDIALLKNFVIVAQTGSISLAAQQVGRTQSALSMQMHRLEAQLGKPLLHRTGAGVRLTAAGEKLLVHAEALLTQHDEILMDMTGTTLRGSISLGCTEDYASAFLPQLLGSFCARYPDIDLRLACAPSTDLRPQLQQRLLDMALVSLPSAKADGVIRKEQLVWVANEAAPAILSAPILPLALPTPSTIDYRAACTVMEAINRRYRVAYASNSLAGLLAIARSGHAISVLTRSAVPQDLHIISDDLPPLPAIGITLELADQRPSAAVSALADHIRTTLPHL</sequence>
<evidence type="ECO:0000256" key="1">
    <source>
        <dbReference type="ARBA" id="ARBA00009437"/>
    </source>
</evidence>
<keyword evidence="4" id="KW-0804">Transcription</keyword>
<dbReference type="RefSeq" id="WP_090072720.1">
    <property type="nucleotide sequence ID" value="NZ_FOVR01000005.1"/>
</dbReference>
<dbReference type="Pfam" id="PF00126">
    <property type="entry name" value="HTH_1"/>
    <property type="match status" value="1"/>
</dbReference>
<proteinExistence type="inferred from homology"/>
<dbReference type="GO" id="GO:0003700">
    <property type="term" value="F:DNA-binding transcription factor activity"/>
    <property type="evidence" value="ECO:0007669"/>
    <property type="project" value="InterPro"/>
</dbReference>
<evidence type="ECO:0000256" key="3">
    <source>
        <dbReference type="ARBA" id="ARBA00023125"/>
    </source>
</evidence>
<dbReference type="Pfam" id="PF03466">
    <property type="entry name" value="LysR_substrate"/>
    <property type="match status" value="1"/>
</dbReference>
<keyword evidence="7" id="KW-1185">Reference proteome</keyword>
<evidence type="ECO:0000259" key="5">
    <source>
        <dbReference type="PROSITE" id="PS50931"/>
    </source>
</evidence>
<dbReference type="Gene3D" id="1.10.10.10">
    <property type="entry name" value="Winged helix-like DNA-binding domain superfamily/Winged helix DNA-binding domain"/>
    <property type="match status" value="1"/>
</dbReference>
<dbReference type="EMBL" id="FOVR01000005">
    <property type="protein sequence ID" value="SFO40113.1"/>
    <property type="molecule type" value="Genomic_DNA"/>
</dbReference>
<evidence type="ECO:0000256" key="4">
    <source>
        <dbReference type="ARBA" id="ARBA00023163"/>
    </source>
</evidence>
<comment type="similarity">
    <text evidence="1">Belongs to the LysR transcriptional regulatory family.</text>
</comment>
<keyword evidence="2" id="KW-0805">Transcription regulation</keyword>
<dbReference type="STRING" id="655353.SAMN04488056_105208"/>
<dbReference type="PANTHER" id="PTHR30579:SF7">
    <property type="entry name" value="HTH-TYPE TRANSCRIPTIONAL REGULATOR LRHA-RELATED"/>
    <property type="match status" value="1"/>
</dbReference>
<name>A0A1I5GW50_9HYPH</name>
<dbReference type="OrthoDB" id="1631201at2"/>
<dbReference type="Gene3D" id="3.40.190.10">
    <property type="entry name" value="Periplasmic binding protein-like II"/>
    <property type="match status" value="2"/>
</dbReference>
<dbReference type="SUPFAM" id="SSF53850">
    <property type="entry name" value="Periplasmic binding protein-like II"/>
    <property type="match status" value="1"/>
</dbReference>
<dbReference type="PROSITE" id="PS50931">
    <property type="entry name" value="HTH_LYSR"/>
    <property type="match status" value="1"/>
</dbReference>
<accession>A0A1I5GW50</accession>
<protein>
    <submittedName>
        <fullName evidence="6">DNA-binding transcriptional regulator, LysR family</fullName>
    </submittedName>
</protein>
<evidence type="ECO:0000313" key="6">
    <source>
        <dbReference type="EMBL" id="SFO40113.1"/>
    </source>
</evidence>
<dbReference type="SUPFAM" id="SSF46785">
    <property type="entry name" value="Winged helix' DNA-binding domain"/>
    <property type="match status" value="1"/>
</dbReference>
<evidence type="ECO:0000313" key="7">
    <source>
        <dbReference type="Proteomes" id="UP000199236"/>
    </source>
</evidence>
<feature type="domain" description="HTH lysR-type" evidence="5">
    <location>
        <begin position="4"/>
        <end position="61"/>
    </location>
</feature>
<dbReference type="InterPro" id="IPR000847">
    <property type="entry name" value="LysR_HTH_N"/>
</dbReference>